<dbReference type="EMBL" id="JADCJZ010000002">
    <property type="protein sequence ID" value="MBE5024053.1"/>
    <property type="molecule type" value="Genomic_DNA"/>
</dbReference>
<evidence type="ECO:0000256" key="2">
    <source>
        <dbReference type="ARBA" id="ARBA00023125"/>
    </source>
</evidence>
<sequence>MGGRRRVVGANRTRKGRTVCEADTQQSIELRILRKLGYFGYYLHQHWGGRNGKQHILVELLAHDGCMTQRELQEASCITSASLSEVVTKLEAEGLLSRERSETDRRQLTLTLTDEGTRRARAFVESRMEFEKEAFGCLDADETEGLLDLLDRLSAHWEKIEAKGREEAACSRN</sequence>
<gene>
    <name evidence="5" type="ORF">INF26_04205</name>
</gene>
<feature type="domain" description="HTH marR-type" evidence="4">
    <location>
        <begin position="1"/>
        <end position="155"/>
    </location>
</feature>
<evidence type="ECO:0000256" key="3">
    <source>
        <dbReference type="ARBA" id="ARBA00023163"/>
    </source>
</evidence>
<proteinExistence type="predicted"/>
<comment type="caution">
    <text evidence="5">The sequence shown here is derived from an EMBL/GenBank/DDBJ whole genome shotgun (WGS) entry which is preliminary data.</text>
</comment>
<accession>A0ABR9QSK3</accession>
<keyword evidence="2" id="KW-0238">DNA-binding</keyword>
<dbReference type="SUPFAM" id="SSF46785">
    <property type="entry name" value="Winged helix' DNA-binding domain"/>
    <property type="match status" value="1"/>
</dbReference>
<keyword evidence="1" id="KW-0805">Transcription regulation</keyword>
<organism evidence="5 6">
    <name type="scientific">Thermophilibacter gallinarum</name>
    <dbReference type="NCBI Taxonomy" id="2779357"/>
    <lineage>
        <taxon>Bacteria</taxon>
        <taxon>Bacillati</taxon>
        <taxon>Actinomycetota</taxon>
        <taxon>Coriobacteriia</taxon>
        <taxon>Coriobacteriales</taxon>
        <taxon>Atopobiaceae</taxon>
        <taxon>Thermophilibacter</taxon>
    </lineage>
</organism>
<evidence type="ECO:0000256" key="1">
    <source>
        <dbReference type="ARBA" id="ARBA00023015"/>
    </source>
</evidence>
<name>A0ABR9QSK3_9ACTN</name>
<dbReference type="InterPro" id="IPR036390">
    <property type="entry name" value="WH_DNA-bd_sf"/>
</dbReference>
<dbReference type="InterPro" id="IPR000835">
    <property type="entry name" value="HTH_MarR-typ"/>
</dbReference>
<dbReference type="Gene3D" id="1.10.10.10">
    <property type="entry name" value="Winged helix-like DNA-binding domain superfamily/Winged helix DNA-binding domain"/>
    <property type="match status" value="1"/>
</dbReference>
<evidence type="ECO:0000313" key="5">
    <source>
        <dbReference type="EMBL" id="MBE5024053.1"/>
    </source>
</evidence>
<evidence type="ECO:0000313" key="6">
    <source>
        <dbReference type="Proteomes" id="UP001194273"/>
    </source>
</evidence>
<dbReference type="PANTHER" id="PTHR33164:SF89">
    <property type="entry name" value="MARR FAMILY REGULATORY PROTEIN"/>
    <property type="match status" value="1"/>
</dbReference>
<dbReference type="SMART" id="SM00347">
    <property type="entry name" value="HTH_MARR"/>
    <property type="match status" value="1"/>
</dbReference>
<dbReference type="PROSITE" id="PS01117">
    <property type="entry name" value="HTH_MARR_1"/>
    <property type="match status" value="1"/>
</dbReference>
<dbReference type="InterPro" id="IPR023187">
    <property type="entry name" value="Tscrpt_reg_MarR-type_CS"/>
</dbReference>
<reference evidence="5 6" key="1">
    <citation type="submission" date="2020-10" db="EMBL/GenBank/DDBJ databases">
        <title>ChiBAC.</title>
        <authorList>
            <person name="Zenner C."/>
            <person name="Hitch T.C.A."/>
            <person name="Clavel T."/>
        </authorList>
    </citation>
    <scope>NUCLEOTIDE SEQUENCE [LARGE SCALE GENOMIC DNA]</scope>
    <source>
        <strain evidence="5 6">DSM 107455</strain>
    </source>
</reference>
<dbReference type="Pfam" id="PF01047">
    <property type="entry name" value="MarR"/>
    <property type="match status" value="1"/>
</dbReference>
<dbReference type="InterPro" id="IPR036388">
    <property type="entry name" value="WH-like_DNA-bd_sf"/>
</dbReference>
<keyword evidence="3" id="KW-0804">Transcription</keyword>
<protein>
    <submittedName>
        <fullName evidence="5">MarR family transcriptional regulator</fullName>
    </submittedName>
</protein>
<dbReference type="PANTHER" id="PTHR33164">
    <property type="entry name" value="TRANSCRIPTIONAL REGULATOR, MARR FAMILY"/>
    <property type="match status" value="1"/>
</dbReference>
<dbReference type="PRINTS" id="PR00598">
    <property type="entry name" value="HTHMARR"/>
</dbReference>
<evidence type="ECO:0000259" key="4">
    <source>
        <dbReference type="PROSITE" id="PS50995"/>
    </source>
</evidence>
<dbReference type="PROSITE" id="PS50995">
    <property type="entry name" value="HTH_MARR_2"/>
    <property type="match status" value="1"/>
</dbReference>
<dbReference type="Proteomes" id="UP001194273">
    <property type="component" value="Unassembled WGS sequence"/>
</dbReference>
<dbReference type="InterPro" id="IPR039422">
    <property type="entry name" value="MarR/SlyA-like"/>
</dbReference>
<keyword evidence="6" id="KW-1185">Reference proteome</keyword>